<dbReference type="EMBL" id="FOOY01000003">
    <property type="protein sequence ID" value="SFF98874.1"/>
    <property type="molecule type" value="Genomic_DNA"/>
</dbReference>
<dbReference type="GO" id="GO:0004622">
    <property type="term" value="F:phosphatidylcholine lysophospholipase activity"/>
    <property type="evidence" value="ECO:0007669"/>
    <property type="project" value="TreeGrafter"/>
</dbReference>
<dbReference type="Proteomes" id="UP000198752">
    <property type="component" value="Unassembled WGS sequence"/>
</dbReference>
<dbReference type="SUPFAM" id="SSF52266">
    <property type="entry name" value="SGNH hydrolase"/>
    <property type="match status" value="1"/>
</dbReference>
<keyword evidence="3" id="KW-1185">Reference proteome</keyword>
<proteinExistence type="predicted"/>
<dbReference type="AlphaFoldDB" id="A0A1I2N4W4"/>
<sequence>MGDLENQGYVGVTTKALKKEKNVTNVTMQDFGHRGDTSEDLLKKLKQQKVSDSIKAANTVFLTIGGNDIVHVFKQNFLDLHESDFAKRQKIFSSNLNKIFLEIRELNPEAHIYYFGLYNPFEDYLGKANKDFVPILNQWNTNSKRISAKFTPLSFIPTSDLFKGKTDHLLYDDHFHPNKKGYLKMSDRLLHYINENKATDK</sequence>
<dbReference type="STRING" id="269670.SAMN02982927_00297"/>
<dbReference type="InterPro" id="IPR013830">
    <property type="entry name" value="SGNH_hydro"/>
</dbReference>
<dbReference type="Gene3D" id="3.40.50.1110">
    <property type="entry name" value="SGNH hydrolase"/>
    <property type="match status" value="1"/>
</dbReference>
<dbReference type="InterPro" id="IPR051532">
    <property type="entry name" value="Ester_Hydrolysis_Enzymes"/>
</dbReference>
<dbReference type="Pfam" id="PF13472">
    <property type="entry name" value="Lipase_GDSL_2"/>
    <property type="match status" value="1"/>
</dbReference>
<dbReference type="PANTHER" id="PTHR30383">
    <property type="entry name" value="THIOESTERASE 1/PROTEASE 1/LYSOPHOSPHOLIPASE L1"/>
    <property type="match status" value="1"/>
</dbReference>
<organism evidence="2 3">
    <name type="scientific">Sporolactobacillus nakayamae</name>
    <dbReference type="NCBI Taxonomy" id="269670"/>
    <lineage>
        <taxon>Bacteria</taxon>
        <taxon>Bacillati</taxon>
        <taxon>Bacillota</taxon>
        <taxon>Bacilli</taxon>
        <taxon>Bacillales</taxon>
        <taxon>Sporolactobacillaceae</taxon>
        <taxon>Sporolactobacillus</taxon>
    </lineage>
</organism>
<gene>
    <name evidence="2" type="ORF">SAMN02982927_00297</name>
</gene>
<evidence type="ECO:0000313" key="2">
    <source>
        <dbReference type="EMBL" id="SFF98874.1"/>
    </source>
</evidence>
<dbReference type="PANTHER" id="PTHR30383:SF27">
    <property type="entry name" value="SPORE GERMINATION LIPASE LIPC"/>
    <property type="match status" value="1"/>
</dbReference>
<evidence type="ECO:0000259" key="1">
    <source>
        <dbReference type="Pfam" id="PF13472"/>
    </source>
</evidence>
<evidence type="ECO:0000313" key="3">
    <source>
        <dbReference type="Proteomes" id="UP000198752"/>
    </source>
</evidence>
<dbReference type="InterPro" id="IPR036514">
    <property type="entry name" value="SGNH_hydro_sf"/>
</dbReference>
<feature type="domain" description="SGNH hydrolase-type esterase" evidence="1">
    <location>
        <begin position="5"/>
        <end position="182"/>
    </location>
</feature>
<protein>
    <submittedName>
        <fullName evidence="2">Lysophospholipase L1</fullName>
    </submittedName>
</protein>
<accession>A0A1I2N4W4</accession>
<reference evidence="3" key="1">
    <citation type="submission" date="2016-10" db="EMBL/GenBank/DDBJ databases">
        <authorList>
            <person name="Varghese N."/>
            <person name="Submissions S."/>
        </authorList>
    </citation>
    <scope>NUCLEOTIDE SEQUENCE [LARGE SCALE GENOMIC DNA]</scope>
    <source>
        <strain evidence="3">ATCC 700379</strain>
    </source>
</reference>
<name>A0A1I2N4W4_9BACL</name>